<dbReference type="GO" id="GO:0015031">
    <property type="term" value="P:protein transport"/>
    <property type="evidence" value="ECO:0007669"/>
    <property type="project" value="UniProtKB-KW"/>
</dbReference>
<sequence length="557" mass="62522">MNWLRNSLIAAILVITYVLFIRWNEFSERQQVPTVANQPAAVTTPAYEAVPSDDAVASSATEESDVPEVSVSAEPVAAPKAVYQPKLVTVKTDVLEVQIDTNGGDVLQVVLLKHLADKADDNQPFVLMTQNSAHTYVARSGLAGGNGPDGAKKGRAKYSVAKTNYSLNSDDQVVVDLTLDQENAQITKRFTFAKSSYLIDVEYIITNRADTPWAAKLYGQIIRDGSEPSYGYMGMRPYLGAAITTPEVNYEKVSFDDMDDGPFKVEQKGGWVSLIQHYFISAWIPPKDATNSYELSKSSKGNYVLRFISETTTVAPHSVGTVKAGFYAGPKNIRRLEEISPHLDLTIDYSFLWFIAKPLFFALDFIHGLVGNWGVAIILLTVLIKAVFFYPSAMSYRSMAKMRKLQPMMAELKERYGEDKQKMSGELMKLYKKEKVNPFGGCLPILLQMPVFISLYWMIMESVELRHQPFFLWIQDLSVKDPLFILPLLMGVTMYIQQKLNPTPPDPMQAKVMQMMPIGFTFLFMFFPAGLVLYWVVNNTLSISQQYVITRNIEKAG</sequence>
<proteinExistence type="inferred from homology"/>
<dbReference type="Proteomes" id="UP001169760">
    <property type="component" value="Unassembled WGS sequence"/>
</dbReference>
<evidence type="ECO:0000256" key="8">
    <source>
        <dbReference type="ARBA" id="ARBA00022989"/>
    </source>
</evidence>
<dbReference type="RefSeq" id="WP_303492605.1">
    <property type="nucleotide sequence ID" value="NZ_JAUOPB010000006.1"/>
</dbReference>
<accession>A0AAW7X8G0</accession>
<dbReference type="InterPro" id="IPR038221">
    <property type="entry name" value="YidC_periplasmic_sf"/>
</dbReference>
<evidence type="ECO:0000313" key="18">
    <source>
        <dbReference type="Proteomes" id="UP001169760"/>
    </source>
</evidence>
<evidence type="ECO:0000256" key="2">
    <source>
        <dbReference type="ARBA" id="ARBA00010527"/>
    </source>
</evidence>
<comment type="function">
    <text evidence="13">Required for the insertion and/or proper folding and/or complex formation of integral membrane proteins into the membrane. Involved in integration of membrane proteins that insert both dependently and independently of the Sec translocase complex, as well as at least some lipoproteins. Aids folding of multispanning membrane proteins.</text>
</comment>
<evidence type="ECO:0000256" key="4">
    <source>
        <dbReference type="ARBA" id="ARBA00022448"/>
    </source>
</evidence>
<keyword evidence="4 13" id="KW-0813">Transport</keyword>
<keyword evidence="5 13" id="KW-1003">Cell membrane</keyword>
<feature type="transmembrane region" description="Helical" evidence="13">
    <location>
        <begin position="6"/>
        <end position="23"/>
    </location>
</feature>
<dbReference type="NCBIfam" id="NF002352">
    <property type="entry name" value="PRK01318.1-3"/>
    <property type="match status" value="1"/>
</dbReference>
<feature type="transmembrane region" description="Helical" evidence="13">
    <location>
        <begin position="438"/>
        <end position="459"/>
    </location>
</feature>
<dbReference type="HAMAP" id="MF_01810">
    <property type="entry name" value="YidC_type1"/>
    <property type="match status" value="1"/>
</dbReference>
<dbReference type="Pfam" id="PF14849">
    <property type="entry name" value="YidC_periplas"/>
    <property type="match status" value="1"/>
</dbReference>
<comment type="subcellular location">
    <subcellularLocation>
        <location evidence="1">Cell inner membrane</location>
        <topology evidence="1">Multi-pass membrane protein</topology>
    </subcellularLocation>
    <subcellularLocation>
        <location evidence="13">Cell membrane</location>
        <topology evidence="13">Multi-pass membrane protein</topology>
    </subcellularLocation>
</comment>
<evidence type="ECO:0000256" key="12">
    <source>
        <dbReference type="ARBA" id="ARBA00033342"/>
    </source>
</evidence>
<dbReference type="PANTHER" id="PTHR12428:SF65">
    <property type="entry name" value="CYTOCHROME C OXIDASE ASSEMBLY PROTEIN COX18, MITOCHONDRIAL"/>
    <property type="match status" value="1"/>
</dbReference>
<evidence type="ECO:0000256" key="9">
    <source>
        <dbReference type="ARBA" id="ARBA00023136"/>
    </source>
</evidence>
<name>A0AAW7X8G0_9GAMM</name>
<dbReference type="CDD" id="cd19961">
    <property type="entry name" value="EcYidC-like_peri"/>
    <property type="match status" value="1"/>
</dbReference>
<evidence type="ECO:0000256" key="5">
    <source>
        <dbReference type="ARBA" id="ARBA00022475"/>
    </source>
</evidence>
<evidence type="ECO:0000256" key="1">
    <source>
        <dbReference type="ARBA" id="ARBA00004429"/>
    </source>
</evidence>
<feature type="transmembrane region" description="Helical" evidence="13">
    <location>
        <begin position="373"/>
        <end position="393"/>
    </location>
</feature>
<dbReference type="InterPro" id="IPR047196">
    <property type="entry name" value="YidC_ALB_C"/>
</dbReference>
<feature type="domain" description="Membrane insertase YidC N-terminal" evidence="16">
    <location>
        <begin position="88"/>
        <end position="361"/>
    </location>
</feature>
<dbReference type="Gene3D" id="2.70.98.90">
    <property type="match status" value="1"/>
</dbReference>
<evidence type="ECO:0000256" key="7">
    <source>
        <dbReference type="ARBA" id="ARBA00022927"/>
    </source>
</evidence>
<comment type="subunit">
    <text evidence="13">Interacts with the Sec translocase complex via SecD. Specifically interacts with transmembrane segments of nascent integral membrane proteins during membrane integration.</text>
</comment>
<dbReference type="GO" id="GO:0051205">
    <property type="term" value="P:protein insertion into membrane"/>
    <property type="evidence" value="ECO:0007669"/>
    <property type="project" value="TreeGrafter"/>
</dbReference>
<dbReference type="Pfam" id="PF02096">
    <property type="entry name" value="60KD_IMP"/>
    <property type="match status" value="1"/>
</dbReference>
<feature type="transmembrane region" description="Helical" evidence="13">
    <location>
        <begin position="517"/>
        <end position="537"/>
    </location>
</feature>
<feature type="domain" description="Membrane insertase YidC/Oxa/ALB C-terminal" evidence="15">
    <location>
        <begin position="373"/>
        <end position="551"/>
    </location>
</feature>
<evidence type="ECO:0000256" key="10">
    <source>
        <dbReference type="ARBA" id="ARBA00023186"/>
    </source>
</evidence>
<dbReference type="InterPro" id="IPR028055">
    <property type="entry name" value="YidC/Oxa/ALB_C"/>
</dbReference>
<dbReference type="PANTHER" id="PTHR12428">
    <property type="entry name" value="OXA1"/>
    <property type="match status" value="1"/>
</dbReference>
<dbReference type="NCBIfam" id="TIGR03592">
    <property type="entry name" value="yidC_oxa1_cterm"/>
    <property type="match status" value="1"/>
</dbReference>
<evidence type="ECO:0000256" key="3">
    <source>
        <dbReference type="ARBA" id="ARBA00015325"/>
    </source>
</evidence>
<dbReference type="PRINTS" id="PR01900">
    <property type="entry name" value="YIDCPROTEIN"/>
</dbReference>
<organism evidence="17 18">
    <name type="scientific">Saccharophagus degradans</name>
    <dbReference type="NCBI Taxonomy" id="86304"/>
    <lineage>
        <taxon>Bacteria</taxon>
        <taxon>Pseudomonadati</taxon>
        <taxon>Pseudomonadota</taxon>
        <taxon>Gammaproteobacteria</taxon>
        <taxon>Cellvibrionales</taxon>
        <taxon>Cellvibrionaceae</taxon>
        <taxon>Saccharophagus</taxon>
    </lineage>
</organism>
<evidence type="ECO:0000313" key="17">
    <source>
        <dbReference type="EMBL" id="MDO6422674.1"/>
    </source>
</evidence>
<keyword evidence="9 13" id="KW-0472">Membrane</keyword>
<dbReference type="GO" id="GO:0005886">
    <property type="term" value="C:plasma membrane"/>
    <property type="evidence" value="ECO:0007669"/>
    <property type="project" value="UniProtKB-SubCell"/>
</dbReference>
<evidence type="ECO:0000256" key="13">
    <source>
        <dbReference type="HAMAP-Rule" id="MF_01810"/>
    </source>
</evidence>
<keyword evidence="6 13" id="KW-0812">Transmembrane</keyword>
<reference evidence="17" key="1">
    <citation type="submission" date="2023-07" db="EMBL/GenBank/DDBJ databases">
        <title>Genome content predicts the carbon catabolic preferences of heterotrophic bacteria.</title>
        <authorList>
            <person name="Gralka M."/>
        </authorList>
    </citation>
    <scope>NUCLEOTIDE SEQUENCE</scope>
    <source>
        <strain evidence="17">I3M17_2</strain>
    </source>
</reference>
<gene>
    <name evidence="13 17" type="primary">yidC</name>
    <name evidence="17" type="ORF">Q4521_09330</name>
</gene>
<dbReference type="AlphaFoldDB" id="A0AAW7X8G0"/>
<dbReference type="NCBIfam" id="TIGR03593">
    <property type="entry name" value="yidC_nterm"/>
    <property type="match status" value="1"/>
</dbReference>
<keyword evidence="7 13" id="KW-0653">Protein transport</keyword>
<comment type="similarity">
    <text evidence="2 13">Belongs to the OXA1/ALB3/YidC family. Type 1 subfamily.</text>
</comment>
<evidence type="ECO:0000259" key="15">
    <source>
        <dbReference type="Pfam" id="PF02096"/>
    </source>
</evidence>
<keyword evidence="8 13" id="KW-1133">Transmembrane helix</keyword>
<evidence type="ECO:0000259" key="16">
    <source>
        <dbReference type="Pfam" id="PF14849"/>
    </source>
</evidence>
<dbReference type="GO" id="GO:0032977">
    <property type="term" value="F:membrane insertase activity"/>
    <property type="evidence" value="ECO:0007669"/>
    <property type="project" value="InterPro"/>
</dbReference>
<feature type="region of interest" description="Disordered" evidence="14">
    <location>
        <begin position="52"/>
        <end position="71"/>
    </location>
</feature>
<dbReference type="InterPro" id="IPR019998">
    <property type="entry name" value="Membr_insert_YidC"/>
</dbReference>
<protein>
    <recommendedName>
        <fullName evidence="3 13">Membrane protein insertase YidC</fullName>
    </recommendedName>
    <alternativeName>
        <fullName evidence="12 13">Foldase YidC</fullName>
    </alternativeName>
    <alternativeName>
        <fullName evidence="11 13">Membrane integrase YidC</fullName>
    </alternativeName>
    <alternativeName>
        <fullName evidence="13">Membrane protein YidC</fullName>
    </alternativeName>
</protein>
<evidence type="ECO:0000256" key="6">
    <source>
        <dbReference type="ARBA" id="ARBA00022692"/>
    </source>
</evidence>
<dbReference type="NCBIfam" id="NF002353">
    <property type="entry name" value="PRK01318.1-4"/>
    <property type="match status" value="1"/>
</dbReference>
<dbReference type="PRINTS" id="PR00701">
    <property type="entry name" value="60KDINNERMP"/>
</dbReference>
<evidence type="ECO:0000256" key="14">
    <source>
        <dbReference type="SAM" id="MobiDB-lite"/>
    </source>
</evidence>
<evidence type="ECO:0000256" key="11">
    <source>
        <dbReference type="ARBA" id="ARBA00033245"/>
    </source>
</evidence>
<dbReference type="InterPro" id="IPR028053">
    <property type="entry name" value="Membr_insert_YidC_N"/>
</dbReference>
<dbReference type="InterPro" id="IPR001708">
    <property type="entry name" value="YidC/ALB3/OXA1/COX18"/>
</dbReference>
<dbReference type="CDD" id="cd20070">
    <property type="entry name" value="5TM_YidC_Alb3"/>
    <property type="match status" value="1"/>
</dbReference>
<dbReference type="EMBL" id="JAUOPB010000006">
    <property type="protein sequence ID" value="MDO6422674.1"/>
    <property type="molecule type" value="Genomic_DNA"/>
</dbReference>
<keyword evidence="10 13" id="KW-0143">Chaperone</keyword>
<comment type="caution">
    <text evidence="17">The sequence shown here is derived from an EMBL/GenBank/DDBJ whole genome shotgun (WGS) entry which is preliminary data.</text>
</comment>